<evidence type="ECO:0000313" key="3">
    <source>
        <dbReference type="Proteomes" id="UP001162162"/>
    </source>
</evidence>
<gene>
    <name evidence="2" type="ORF">NQ318_022900</name>
</gene>
<reference evidence="2" key="1">
    <citation type="journal article" date="2023" name="Insect Mol. Biol.">
        <title>Genome sequencing provides insights into the evolution of gene families encoding plant cell wall-degrading enzymes in longhorned beetles.</title>
        <authorList>
            <person name="Shin N.R."/>
            <person name="Okamura Y."/>
            <person name="Kirsch R."/>
            <person name="Pauchet Y."/>
        </authorList>
    </citation>
    <scope>NUCLEOTIDE SEQUENCE</scope>
    <source>
        <strain evidence="2">AMC_N1</strain>
    </source>
</reference>
<keyword evidence="3" id="KW-1185">Reference proteome</keyword>
<proteinExistence type="predicted"/>
<comment type="caution">
    <text evidence="2">The sequence shown here is derived from an EMBL/GenBank/DDBJ whole genome shotgun (WGS) entry which is preliminary data.</text>
</comment>
<evidence type="ECO:0000313" key="2">
    <source>
        <dbReference type="EMBL" id="KAJ8935372.1"/>
    </source>
</evidence>
<dbReference type="EMBL" id="JAPWTK010000885">
    <property type="protein sequence ID" value="KAJ8935372.1"/>
    <property type="molecule type" value="Genomic_DNA"/>
</dbReference>
<organism evidence="2 3">
    <name type="scientific">Aromia moschata</name>
    <dbReference type="NCBI Taxonomy" id="1265417"/>
    <lineage>
        <taxon>Eukaryota</taxon>
        <taxon>Metazoa</taxon>
        <taxon>Ecdysozoa</taxon>
        <taxon>Arthropoda</taxon>
        <taxon>Hexapoda</taxon>
        <taxon>Insecta</taxon>
        <taxon>Pterygota</taxon>
        <taxon>Neoptera</taxon>
        <taxon>Endopterygota</taxon>
        <taxon>Coleoptera</taxon>
        <taxon>Polyphaga</taxon>
        <taxon>Cucujiformia</taxon>
        <taxon>Chrysomeloidea</taxon>
        <taxon>Cerambycidae</taxon>
        <taxon>Cerambycinae</taxon>
        <taxon>Callichromatini</taxon>
        <taxon>Aromia</taxon>
    </lineage>
</organism>
<dbReference type="Proteomes" id="UP001162162">
    <property type="component" value="Unassembled WGS sequence"/>
</dbReference>
<name>A0AAV8X9W1_9CUCU</name>
<accession>A0AAV8X9W1</accession>
<sequence length="111" mass="12028">MISTGKIVVRIVFVVCLVLVLATDYSGLLHKLIGGNRTEETGHASPKPTNPGYGDPKTDIDIDADIEEDSVKHLGTASSRSKILKTIKNACLPKLICELTATSQKRKINRV</sequence>
<protein>
    <submittedName>
        <fullName evidence="2">Uncharacterized protein</fullName>
    </submittedName>
</protein>
<evidence type="ECO:0000256" key="1">
    <source>
        <dbReference type="SAM" id="MobiDB-lite"/>
    </source>
</evidence>
<dbReference type="AlphaFoldDB" id="A0AAV8X9W1"/>
<feature type="region of interest" description="Disordered" evidence="1">
    <location>
        <begin position="37"/>
        <end position="60"/>
    </location>
</feature>